<feature type="compositionally biased region" description="Basic and acidic residues" evidence="1">
    <location>
        <begin position="24"/>
        <end position="48"/>
    </location>
</feature>
<dbReference type="AlphaFoldDB" id="A0A835Z146"/>
<protein>
    <submittedName>
        <fullName evidence="2">Uncharacterized protein</fullName>
    </submittedName>
</protein>
<evidence type="ECO:0000313" key="3">
    <source>
        <dbReference type="Proteomes" id="UP000664859"/>
    </source>
</evidence>
<feature type="region of interest" description="Disordered" evidence="1">
    <location>
        <begin position="64"/>
        <end position="83"/>
    </location>
</feature>
<comment type="caution">
    <text evidence="2">The sequence shown here is derived from an EMBL/GenBank/DDBJ whole genome shotgun (WGS) entry which is preliminary data.</text>
</comment>
<accession>A0A835Z146</accession>
<feature type="compositionally biased region" description="Basic and acidic residues" evidence="1">
    <location>
        <begin position="1"/>
        <end position="13"/>
    </location>
</feature>
<organism evidence="2 3">
    <name type="scientific">Tribonema minus</name>
    <dbReference type="NCBI Taxonomy" id="303371"/>
    <lineage>
        <taxon>Eukaryota</taxon>
        <taxon>Sar</taxon>
        <taxon>Stramenopiles</taxon>
        <taxon>Ochrophyta</taxon>
        <taxon>PX clade</taxon>
        <taxon>Xanthophyceae</taxon>
        <taxon>Tribonematales</taxon>
        <taxon>Tribonemataceae</taxon>
        <taxon>Tribonema</taxon>
    </lineage>
</organism>
<sequence length="447" mass="47973">MDIAMHFERHDQTLQEDSPPLVSRNDRRHDESRPANHEWQHLQQHHDGPPGLATPFRREFTRASAASTPGLLSPDASPLGLSNHLPIPPSSLFKKGPGSGGLAPTAASGSTQLLLARGGYAAAAAVEPSLHLHVSSAPATPDDALQILHRELETRRGERGGGVRRSGGGGGGGGGGGAGGAQLSETPLAEQQRSEPLTARSVLRELNRSLRALTAVAATLRCRRDLSARSLPVGHRDSDRLWRQPLCCTRLCNRRTRGRTQPAAAARWLVLAASKHRIVVADVASRSWLRAERCRRARGVACRCAGARRRRRHRAAQTRRRRRGCTAAATQRHHRRRRSRALLLLRRCNALLLLREPEAPAACACAAAAAAALLPCAAALSIIDTLTRSTAAAAAPSERRAYGDVVSPRVLAAAACAYEAFKTAAVLTALVLMACLLWAGRAQPLLW</sequence>
<feature type="region of interest" description="Disordered" evidence="1">
    <location>
        <begin position="152"/>
        <end position="197"/>
    </location>
</feature>
<evidence type="ECO:0000313" key="2">
    <source>
        <dbReference type="EMBL" id="KAG5185130.1"/>
    </source>
</evidence>
<dbReference type="EMBL" id="JAFCMP010000142">
    <property type="protein sequence ID" value="KAG5185130.1"/>
    <property type="molecule type" value="Genomic_DNA"/>
</dbReference>
<keyword evidence="3" id="KW-1185">Reference proteome</keyword>
<name>A0A835Z146_9STRA</name>
<feature type="compositionally biased region" description="Gly residues" evidence="1">
    <location>
        <begin position="163"/>
        <end position="180"/>
    </location>
</feature>
<reference evidence="2" key="1">
    <citation type="submission" date="2021-02" db="EMBL/GenBank/DDBJ databases">
        <title>First Annotated Genome of the Yellow-green Alga Tribonema minus.</title>
        <authorList>
            <person name="Mahan K.M."/>
        </authorList>
    </citation>
    <scope>NUCLEOTIDE SEQUENCE</scope>
    <source>
        <strain evidence="2">UTEX B ZZ1240</strain>
    </source>
</reference>
<proteinExistence type="predicted"/>
<feature type="compositionally biased region" description="Polar residues" evidence="1">
    <location>
        <begin position="183"/>
        <end position="195"/>
    </location>
</feature>
<evidence type="ECO:0000256" key="1">
    <source>
        <dbReference type="SAM" id="MobiDB-lite"/>
    </source>
</evidence>
<feature type="compositionally biased region" description="Basic and acidic residues" evidence="1">
    <location>
        <begin position="152"/>
        <end position="161"/>
    </location>
</feature>
<gene>
    <name evidence="2" type="ORF">JKP88DRAFT_255112</name>
</gene>
<dbReference type="Proteomes" id="UP000664859">
    <property type="component" value="Unassembled WGS sequence"/>
</dbReference>
<feature type="region of interest" description="Disordered" evidence="1">
    <location>
        <begin position="1"/>
        <end position="55"/>
    </location>
</feature>